<evidence type="ECO:0000313" key="8">
    <source>
        <dbReference type="EMBL" id="AEG13772.1"/>
    </source>
</evidence>
<keyword evidence="4 6" id="KW-1133">Transmembrane helix</keyword>
<dbReference type="Proteomes" id="UP000009229">
    <property type="component" value="Chromosome"/>
</dbReference>
<feature type="domain" description="EamA" evidence="7">
    <location>
        <begin position="4"/>
        <end position="137"/>
    </location>
</feature>
<dbReference type="GO" id="GO:0016020">
    <property type="term" value="C:membrane"/>
    <property type="evidence" value="ECO:0007669"/>
    <property type="project" value="UniProtKB-SubCell"/>
</dbReference>
<dbReference type="Gene3D" id="1.10.3730.20">
    <property type="match status" value="1"/>
</dbReference>
<comment type="similarity">
    <text evidence="2">Belongs to the EamA transporter family.</text>
</comment>
<name>A0AAU8P7V9_DESK7</name>
<evidence type="ECO:0000259" key="7">
    <source>
        <dbReference type="Pfam" id="PF00892"/>
    </source>
</evidence>
<evidence type="ECO:0000256" key="1">
    <source>
        <dbReference type="ARBA" id="ARBA00004141"/>
    </source>
</evidence>
<evidence type="ECO:0000256" key="3">
    <source>
        <dbReference type="ARBA" id="ARBA00022692"/>
    </source>
</evidence>
<organism evidence="8 9">
    <name type="scientific">Desulfofundulus kuznetsovii (strain DSM 6115 / VKM B-1805 / 17)</name>
    <name type="common">Desulfotomaculum kuznetsovii</name>
    <dbReference type="NCBI Taxonomy" id="760568"/>
    <lineage>
        <taxon>Bacteria</taxon>
        <taxon>Bacillati</taxon>
        <taxon>Bacillota</taxon>
        <taxon>Clostridia</taxon>
        <taxon>Eubacteriales</taxon>
        <taxon>Peptococcaceae</taxon>
        <taxon>Desulfofundulus</taxon>
    </lineage>
</organism>
<evidence type="ECO:0000256" key="2">
    <source>
        <dbReference type="ARBA" id="ARBA00007362"/>
    </source>
</evidence>
<feature type="transmembrane region" description="Helical" evidence="6">
    <location>
        <begin position="63"/>
        <end position="84"/>
    </location>
</feature>
<feature type="transmembrane region" description="Helical" evidence="6">
    <location>
        <begin position="121"/>
        <end position="137"/>
    </location>
</feature>
<comment type="subcellular location">
    <subcellularLocation>
        <location evidence="1">Membrane</location>
        <topology evidence="1">Multi-pass membrane protein</topology>
    </subcellularLocation>
</comment>
<gene>
    <name evidence="8" type="ordered locus">Desku_0127</name>
</gene>
<protein>
    <recommendedName>
        <fullName evidence="7">EamA domain-containing protein</fullName>
    </recommendedName>
</protein>
<reference evidence="9" key="1">
    <citation type="submission" date="2011-05" db="EMBL/GenBank/DDBJ databases">
        <title>Complete sequence of Desulfotomaculum kuznetsovii DSM 6115.</title>
        <authorList>
            <person name="Lucas S."/>
            <person name="Han J."/>
            <person name="Lapidus A."/>
            <person name="Cheng J.-F."/>
            <person name="Goodwin L."/>
            <person name="Pitluck S."/>
            <person name="Peters L."/>
            <person name="Mikhailova N."/>
            <person name="Lu M."/>
            <person name="Saunders E."/>
            <person name="Han C."/>
            <person name="Tapia R."/>
            <person name="Land M."/>
            <person name="Hauser L."/>
            <person name="Kyrpides N."/>
            <person name="Ivanova N."/>
            <person name="Pagani I."/>
            <person name="Nazina T."/>
            <person name="Ivanova A."/>
            <person name="Parshina S."/>
            <person name="Kuever J."/>
            <person name="Muyzer G."/>
            <person name="Plugge C."/>
            <person name="Stams A."/>
            <person name="Woyke T."/>
        </authorList>
    </citation>
    <scope>NUCLEOTIDE SEQUENCE [LARGE SCALE GENOMIC DNA]</scope>
    <source>
        <strain evidence="9">DSM 6115 / VKM B-1805 / 17</strain>
    </source>
</reference>
<keyword evidence="3 6" id="KW-0812">Transmembrane</keyword>
<evidence type="ECO:0000256" key="6">
    <source>
        <dbReference type="SAM" id="Phobius"/>
    </source>
</evidence>
<keyword evidence="9" id="KW-1185">Reference proteome</keyword>
<evidence type="ECO:0000256" key="4">
    <source>
        <dbReference type="ARBA" id="ARBA00022989"/>
    </source>
</evidence>
<feature type="transmembrane region" description="Helical" evidence="6">
    <location>
        <begin position="96"/>
        <end position="114"/>
    </location>
</feature>
<dbReference type="AlphaFoldDB" id="A0AAU8P7V9"/>
<dbReference type="InterPro" id="IPR050638">
    <property type="entry name" value="AA-Vitamin_Transporters"/>
</dbReference>
<accession>A0AAU8P7V9</accession>
<feature type="transmembrane region" description="Helical" evidence="6">
    <location>
        <begin position="31"/>
        <end position="51"/>
    </location>
</feature>
<evidence type="ECO:0000313" key="9">
    <source>
        <dbReference type="Proteomes" id="UP000009229"/>
    </source>
</evidence>
<dbReference type="Pfam" id="PF00892">
    <property type="entry name" value="EamA"/>
    <property type="match status" value="1"/>
</dbReference>
<dbReference type="InterPro" id="IPR037185">
    <property type="entry name" value="EmrE-like"/>
</dbReference>
<sequence>MKSFTFALLTMVFWGLAPVLAKIGLVKTDPFTGLALRTFVISGIILLYGILTGKLGGLAQLDFRSAAFLAGEGIFASLLGHLAYYHALKLGEASRIVPVVAAFPLVTVAVGLLFLGEKLSWYKLVGASLIIAGILLIKK</sequence>
<dbReference type="KEGG" id="dku:Desku_0127"/>
<dbReference type="EMBL" id="CP002770">
    <property type="protein sequence ID" value="AEG13772.1"/>
    <property type="molecule type" value="Genomic_DNA"/>
</dbReference>
<dbReference type="InterPro" id="IPR000620">
    <property type="entry name" value="EamA_dom"/>
</dbReference>
<keyword evidence="5 6" id="KW-0472">Membrane</keyword>
<dbReference type="SUPFAM" id="SSF103481">
    <property type="entry name" value="Multidrug resistance efflux transporter EmrE"/>
    <property type="match status" value="1"/>
</dbReference>
<evidence type="ECO:0000256" key="5">
    <source>
        <dbReference type="ARBA" id="ARBA00023136"/>
    </source>
</evidence>
<proteinExistence type="inferred from homology"/>
<dbReference type="PANTHER" id="PTHR32322:SF2">
    <property type="entry name" value="EAMA DOMAIN-CONTAINING PROTEIN"/>
    <property type="match status" value="1"/>
</dbReference>
<dbReference type="PANTHER" id="PTHR32322">
    <property type="entry name" value="INNER MEMBRANE TRANSPORTER"/>
    <property type="match status" value="1"/>
</dbReference>